<dbReference type="Gene3D" id="3.10.20.70">
    <property type="entry name" value="Glutamine synthetase, N-terminal domain"/>
    <property type="match status" value="1"/>
</dbReference>
<dbReference type="PANTHER" id="PTHR43383:SF2">
    <property type="entry name" value="AMIDOHYDROLASE 2 FAMILY PROTEIN"/>
    <property type="match status" value="1"/>
</dbReference>
<proteinExistence type="evidence at transcript level"/>
<dbReference type="PROSITE" id="PS51987">
    <property type="entry name" value="GS_CATALYTIC"/>
    <property type="match status" value="1"/>
</dbReference>
<organism evidence="4">
    <name type="scientific">Secale cereale x Triticum turgidum subsp. durum</name>
    <dbReference type="NCBI Taxonomy" id="142809"/>
    <lineage>
        <taxon>Eukaryota</taxon>
        <taxon>Viridiplantae</taxon>
        <taxon>Streptophyta</taxon>
        <taxon>Embryophyta</taxon>
        <taxon>Tracheophyta</taxon>
        <taxon>Spermatophyta</taxon>
        <taxon>Magnoliopsida</taxon>
        <taxon>Liliopsida</taxon>
        <taxon>Poales</taxon>
        <taxon>Poaceae</taxon>
        <taxon>BOP clade</taxon>
        <taxon>Pooideae</taxon>
        <taxon>Triticodae</taxon>
        <taxon>Triticeae</taxon>
        <taxon>Triticeae incertae sedis</taxon>
        <taxon>x Triticosecale</taxon>
    </lineage>
</organism>
<dbReference type="InterPro" id="IPR014746">
    <property type="entry name" value="Gln_synth/guanido_kin_cat_dom"/>
</dbReference>
<dbReference type="Gene3D" id="3.20.20.140">
    <property type="entry name" value="Metal-dependent hydrolases"/>
    <property type="match status" value="1"/>
</dbReference>
<dbReference type="FunFam" id="3.20.20.140:FF:000046">
    <property type="entry name" value="Glutamate-ammonia ligase"/>
    <property type="match status" value="1"/>
</dbReference>
<sequence length="842" mass="93395">MEARYSELRRAVEETAAVDAHAHNLVHTASSLPFLRCFSEADGDALAFAPHSLSFKRSIKDIAALYGCEASLEKVEEFRKAQGLSSIGSKCFQAANISAILVDDGIAFDKMLELEAHKEFVPTVGRVLRIEWLAETIINDDPFSGSSWTLDSFTETFVAKLKSVASKVVGLKSIAAYRSGLEIDPCVSKTDAEDGLRKELTGQRPLRITNKSLIDYLFTCSLDIAVQCQLPMQIHTGFGDKDLDLRKCNPLHLRAVLEDERFAKCQLVLLHASYPYSKEASYLASVYSQVYLDFGLAIPKLSVQGMVSSLKELLELAPINKVMFSSDGYAFPETYYLGSRRARDVVYRVLSAACEDGDLSIREAIDAVEDIFRRNASDLYKLNVANGSIHQKTMMADSRIASSCVEQDVLFVRIVWNDASGQHRCRVVPAGRFYEIARNKGVGLTFASMGMTSFCDGPADGTNLTGVGEIRLMPDMSTLLRLPWSTREEMVIADMQIRPGEAWEYCPRHALRKVTKVLLDEFNVTMKSGFENEFYLRRKLVSEGHERWVPYDNSSYCSTSSFDGASSILQEVYYSLKAANIVVEQLHAEAGKGQFEVALKYVMCTLAADNLIYAREIIKSVARKHELIAAFLPKPDLNDIGSGSHVHVSLWKNDQNVFMGSDEYSHYGMSKVGEQFLAGVYDHLPSILAFTAPHPNSYDRIQPNTWSGAYLCWGKENREAPLRTACPPGVPLDMVSNFEIKSFDGCANPHLGLAAIVAAGIDGLRKGLKLPEPIESNPADYATKLKRLPQDLLESVESLAADKTLHELIGDKLITAVIAVRKAEIDHYSKNPGAFGDLIHRY</sequence>
<dbReference type="SUPFAM" id="SSF55931">
    <property type="entry name" value="Glutamine synthetase/guanido kinase"/>
    <property type="match status" value="1"/>
</dbReference>
<dbReference type="PANTHER" id="PTHR43383">
    <property type="entry name" value="NODULIN 6"/>
    <property type="match status" value="1"/>
</dbReference>
<dbReference type="GO" id="GO:0004356">
    <property type="term" value="F:glutamine synthetase activity"/>
    <property type="evidence" value="ECO:0007669"/>
    <property type="project" value="InterPro"/>
</dbReference>
<dbReference type="AlphaFoldDB" id="I7DAG7"/>
<evidence type="ECO:0000256" key="1">
    <source>
        <dbReference type="PROSITE-ProRule" id="PRU01331"/>
    </source>
</evidence>
<evidence type="ECO:0000259" key="3">
    <source>
        <dbReference type="PROSITE" id="PS51987"/>
    </source>
</evidence>
<dbReference type="InterPro" id="IPR008146">
    <property type="entry name" value="Gln_synth_cat_dom"/>
</dbReference>
<protein>
    <submittedName>
        <fullName evidence="4">Glutamine synthetase I</fullName>
    </submittedName>
</protein>
<dbReference type="InterPro" id="IPR036651">
    <property type="entry name" value="Gln_synt_N_sf"/>
</dbReference>
<dbReference type="SMART" id="SM01230">
    <property type="entry name" value="Gln-synt_C"/>
    <property type="match status" value="1"/>
</dbReference>
<dbReference type="InterPro" id="IPR006680">
    <property type="entry name" value="Amidohydro-rel"/>
</dbReference>
<dbReference type="EMBL" id="JX040632">
    <property type="protein sequence ID" value="AFO64357.1"/>
    <property type="molecule type" value="mRNA"/>
</dbReference>
<dbReference type="GO" id="GO:0016787">
    <property type="term" value="F:hydrolase activity"/>
    <property type="evidence" value="ECO:0007669"/>
    <property type="project" value="InterPro"/>
</dbReference>
<dbReference type="SUPFAM" id="SSF54368">
    <property type="entry name" value="Glutamine synthetase, N-terminal domain"/>
    <property type="match status" value="1"/>
</dbReference>
<comment type="similarity">
    <text evidence="1 2">Belongs to the glutamine synthetase family.</text>
</comment>
<dbReference type="FunFam" id="3.30.590.10:FF:000012">
    <property type="entry name" value="Glutamate-ammonia ligase"/>
    <property type="match status" value="1"/>
</dbReference>
<dbReference type="Pfam" id="PF00120">
    <property type="entry name" value="Gln-synt_C"/>
    <property type="match status" value="1"/>
</dbReference>
<gene>
    <name evidence="4" type="primary">GSI</name>
</gene>
<evidence type="ECO:0000313" key="4">
    <source>
        <dbReference type="EMBL" id="AFO64357.1"/>
    </source>
</evidence>
<accession>I7DAG7</accession>
<dbReference type="GO" id="GO:0006542">
    <property type="term" value="P:glutamine biosynthetic process"/>
    <property type="evidence" value="ECO:0007669"/>
    <property type="project" value="InterPro"/>
</dbReference>
<feature type="domain" description="GS catalytic" evidence="3">
    <location>
        <begin position="507"/>
        <end position="842"/>
    </location>
</feature>
<evidence type="ECO:0000256" key="2">
    <source>
        <dbReference type="RuleBase" id="RU000384"/>
    </source>
</evidence>
<name>I7DAG7_9POAL</name>
<dbReference type="InterPro" id="IPR032466">
    <property type="entry name" value="Metal_Hydrolase"/>
</dbReference>
<dbReference type="Gene3D" id="3.30.590.10">
    <property type="entry name" value="Glutamine synthetase/guanido kinase, catalytic domain"/>
    <property type="match status" value="1"/>
</dbReference>
<reference evidence="4" key="1">
    <citation type="submission" date="2012-05" db="EMBL/GenBank/DDBJ databases">
        <title>Cloning, characterization and expression analysis of glutamine synthetase genes in triticale.</title>
        <authorList>
            <person name="Grabowska A."/>
        </authorList>
    </citation>
    <scope>NUCLEOTIDE SEQUENCE</scope>
</reference>
<dbReference type="Pfam" id="PF04909">
    <property type="entry name" value="Amidohydro_2"/>
    <property type="match status" value="1"/>
</dbReference>
<dbReference type="FunFam" id="3.10.20.70:FF:000009">
    <property type="entry name" value="Glutamate-ammonia ligase"/>
    <property type="match status" value="1"/>
</dbReference>
<dbReference type="SUPFAM" id="SSF51556">
    <property type="entry name" value="Metallo-dependent hydrolases"/>
    <property type="match status" value="1"/>
</dbReference>